<evidence type="ECO:0000256" key="8">
    <source>
        <dbReference type="ARBA" id="ARBA00023211"/>
    </source>
</evidence>
<feature type="region of interest" description="Disordered" evidence="9">
    <location>
        <begin position="605"/>
        <end position="641"/>
    </location>
</feature>
<feature type="region of interest" description="Disordered" evidence="9">
    <location>
        <begin position="306"/>
        <end position="342"/>
    </location>
</feature>
<evidence type="ECO:0000256" key="6">
    <source>
        <dbReference type="ARBA" id="ARBA00022801"/>
    </source>
</evidence>
<comment type="subcellular location">
    <subcellularLocation>
        <location evidence="2">Cytoplasm</location>
    </subcellularLocation>
</comment>
<dbReference type="SUPFAM" id="SSF55811">
    <property type="entry name" value="Nudix"/>
    <property type="match status" value="1"/>
</dbReference>
<evidence type="ECO:0000313" key="12">
    <source>
        <dbReference type="Proteomes" id="UP000274822"/>
    </source>
</evidence>
<feature type="compositionally biased region" description="Low complexity" evidence="9">
    <location>
        <begin position="383"/>
        <end position="399"/>
    </location>
</feature>
<dbReference type="GO" id="GO:0140933">
    <property type="term" value="F:5'-(N(7)-methylguanosine 5'-triphospho)-[mRNA] hydrolase activity"/>
    <property type="evidence" value="ECO:0007669"/>
    <property type="project" value="InterPro"/>
</dbReference>
<sequence>MALATASFDEILDDLSSRFIINVPEEELASVERICFQIEQAHWFYEDFVREQRGDLPSFSLKNFSAKFFQHCPLLHQWANEHERAFADFMQYKIRVPVCGAIILNEGLDKCLLVKGWSSRSGWGFPKGKINKDEPDSTCAAREVFEETGYDISSGLKEEDFIELTMREQRIRLYIIAGVSEDVDFSPQTRKEISQISWHKLNELPTYRIDKRTHGHVLAGYKSDPEGGRFQYRAGMRNGGDSGVCSTKFNGSRFYMVVPFVGKLRQWVHTHRKTKRRSSDAGALINGHHKSELARAMPIHADVETPQRKGAATPNNAPVTPAVTSTQPQQLEPQPTTNKSSEILKSILGIGVTARPISSTNEQTSQQPQQSMAPALQQLFIQQQQQHNQHLPQPQSQPASRPPLKSPFGTPPQHFVYYPPYHPPLHHPQTYPPDPTTDDRARKTSLLNLLHQTPSPSSTSSPSTNDLDMRTKQLKRSSLLDALYANVVATSPAPVISHSSRGYAMPPAPNVPGYTYGNPGMGRQRTHSLPFPYMDDASSGISPMARSKHAPVSTSPSLWPVPQSPTRATMGATPPPIPHTPVPQQQYQDANRERLRKISLLGVLSASSSATTTTPSSIDRSRVVSPPPTSLNRLPSRPSSAAPVLVTSRKISGGSLVSAGEGELLLQRLLNDSGNGSSAGKPSGLLNGTRVGHENDTTVNDATASMVGPSSVASAPAPVPSASSEVLKGLLGIASLNSGTIASTTSAPLENGRISLPKHEGGAPEENTATDNDKGNSNSLTGFKFDVDKIVGCLG</sequence>
<dbReference type="InterPro" id="IPR000086">
    <property type="entry name" value="NUDIX_hydrolase_dom"/>
</dbReference>
<dbReference type="SUPFAM" id="SSF140586">
    <property type="entry name" value="Dcp2 domain-like"/>
    <property type="match status" value="1"/>
</dbReference>
<comment type="cofactor">
    <cofactor evidence="1">
        <name>Mn(2+)</name>
        <dbReference type="ChEBI" id="CHEBI:29035"/>
    </cofactor>
</comment>
<comment type="caution">
    <text evidence="11">The sequence shown here is derived from an EMBL/GenBank/DDBJ whole genome shotgun (WGS) entry which is preliminary data.</text>
</comment>
<dbReference type="Gene3D" id="1.10.10.1050">
    <property type="entry name" value="Dcp2, box A domain"/>
    <property type="match status" value="1"/>
</dbReference>
<dbReference type="AlphaFoldDB" id="A0A433QE19"/>
<feature type="compositionally biased region" description="Polar residues" evidence="9">
    <location>
        <begin position="767"/>
        <end position="779"/>
    </location>
</feature>
<dbReference type="InterPro" id="IPR007722">
    <property type="entry name" value="DCP2_BoxA"/>
</dbReference>
<dbReference type="Proteomes" id="UP000274822">
    <property type="component" value="Unassembled WGS sequence"/>
</dbReference>
<comment type="similarity">
    <text evidence="3">Belongs to the Nudix hydrolase family. DCP2 subfamily.</text>
</comment>
<keyword evidence="6" id="KW-0378">Hydrolase</keyword>
<dbReference type="PROSITE" id="PS00893">
    <property type="entry name" value="NUDIX_BOX"/>
    <property type="match status" value="1"/>
</dbReference>
<dbReference type="GO" id="GO:0000184">
    <property type="term" value="P:nuclear-transcribed mRNA catabolic process, nonsense-mediated decay"/>
    <property type="evidence" value="ECO:0007669"/>
    <property type="project" value="InterPro"/>
</dbReference>
<dbReference type="GO" id="GO:0000290">
    <property type="term" value="P:deadenylation-dependent decapping of nuclear-transcribed mRNA"/>
    <property type="evidence" value="ECO:0007669"/>
    <property type="project" value="InterPro"/>
</dbReference>
<dbReference type="InterPro" id="IPR015797">
    <property type="entry name" value="NUDIX_hydrolase-like_dom_sf"/>
</dbReference>
<evidence type="ECO:0000256" key="5">
    <source>
        <dbReference type="ARBA" id="ARBA00022723"/>
    </source>
</evidence>
<keyword evidence="7" id="KW-0694">RNA-binding</keyword>
<organism evidence="11 12">
    <name type="scientific">Jimgerdemannia flammicorona</name>
    <dbReference type="NCBI Taxonomy" id="994334"/>
    <lineage>
        <taxon>Eukaryota</taxon>
        <taxon>Fungi</taxon>
        <taxon>Fungi incertae sedis</taxon>
        <taxon>Mucoromycota</taxon>
        <taxon>Mucoromycotina</taxon>
        <taxon>Endogonomycetes</taxon>
        <taxon>Endogonales</taxon>
        <taxon>Endogonaceae</taxon>
        <taxon>Jimgerdemannia</taxon>
    </lineage>
</organism>
<dbReference type="InterPro" id="IPR020084">
    <property type="entry name" value="NUDIX_hydrolase_CS"/>
</dbReference>
<dbReference type="PANTHER" id="PTHR23114">
    <property type="entry name" value="M7GPPPN-MRNA HYDROLASE"/>
    <property type="match status" value="1"/>
</dbReference>
<keyword evidence="12" id="KW-1185">Reference proteome</keyword>
<feature type="compositionally biased region" description="Low complexity" evidence="9">
    <location>
        <begin position="311"/>
        <end position="337"/>
    </location>
</feature>
<evidence type="ECO:0000256" key="3">
    <source>
        <dbReference type="ARBA" id="ARBA00005279"/>
    </source>
</evidence>
<keyword evidence="5" id="KW-0479">Metal-binding</keyword>
<dbReference type="PROSITE" id="PS51462">
    <property type="entry name" value="NUDIX"/>
    <property type="match status" value="1"/>
</dbReference>
<protein>
    <submittedName>
        <fullName evidence="11">Dcp2, box A domain-containing protein</fullName>
    </submittedName>
</protein>
<dbReference type="CDD" id="cd03672">
    <property type="entry name" value="NUDIX_Dcp2p_Nudt20"/>
    <property type="match status" value="1"/>
</dbReference>
<feature type="region of interest" description="Disordered" evidence="9">
    <location>
        <begin position="541"/>
        <end position="561"/>
    </location>
</feature>
<keyword evidence="8" id="KW-0464">Manganese</keyword>
<dbReference type="Pfam" id="PF00293">
    <property type="entry name" value="NUDIX"/>
    <property type="match status" value="1"/>
</dbReference>
<evidence type="ECO:0000256" key="9">
    <source>
        <dbReference type="SAM" id="MobiDB-lite"/>
    </source>
</evidence>
<dbReference type="InterPro" id="IPR036189">
    <property type="entry name" value="DCP2_BoxA_sf"/>
</dbReference>
<feature type="domain" description="Nudix hydrolase" evidence="10">
    <location>
        <begin position="94"/>
        <end position="222"/>
    </location>
</feature>
<evidence type="ECO:0000259" key="10">
    <source>
        <dbReference type="PROSITE" id="PS51462"/>
    </source>
</evidence>
<evidence type="ECO:0000313" key="11">
    <source>
        <dbReference type="EMBL" id="RUS28040.1"/>
    </source>
</evidence>
<keyword evidence="4" id="KW-0963">Cytoplasm</keyword>
<dbReference type="GO" id="GO:0030145">
    <property type="term" value="F:manganese ion binding"/>
    <property type="evidence" value="ECO:0007669"/>
    <property type="project" value="InterPro"/>
</dbReference>
<dbReference type="InterPro" id="IPR044099">
    <property type="entry name" value="Dcp2_NUDIX"/>
</dbReference>
<evidence type="ECO:0000256" key="1">
    <source>
        <dbReference type="ARBA" id="ARBA00001936"/>
    </source>
</evidence>
<dbReference type="Pfam" id="PF05026">
    <property type="entry name" value="DCP2"/>
    <property type="match status" value="1"/>
</dbReference>
<dbReference type="EMBL" id="RBNJ01007314">
    <property type="protein sequence ID" value="RUS28040.1"/>
    <property type="molecule type" value="Genomic_DNA"/>
</dbReference>
<proteinExistence type="inferred from homology"/>
<dbReference type="SMART" id="SM01125">
    <property type="entry name" value="DCP2"/>
    <property type="match status" value="1"/>
</dbReference>
<feature type="compositionally biased region" description="Polar residues" evidence="9">
    <location>
        <begin position="630"/>
        <end position="639"/>
    </location>
</feature>
<feature type="region of interest" description="Disordered" evidence="9">
    <location>
        <begin position="383"/>
        <end position="440"/>
    </location>
</feature>
<dbReference type="PANTHER" id="PTHR23114:SF17">
    <property type="entry name" value="M7GPPPN-MRNA HYDROLASE"/>
    <property type="match status" value="1"/>
</dbReference>
<dbReference type="Gene3D" id="3.90.79.10">
    <property type="entry name" value="Nucleoside Triphosphate Pyrophosphohydrolase"/>
    <property type="match status" value="1"/>
</dbReference>
<dbReference type="FunFam" id="1.10.10.1050:FF:000003">
    <property type="entry name" value="Decapping enzyme Dcp2, putative"/>
    <property type="match status" value="1"/>
</dbReference>
<evidence type="ECO:0000256" key="4">
    <source>
        <dbReference type="ARBA" id="ARBA00022490"/>
    </source>
</evidence>
<evidence type="ECO:0000256" key="7">
    <source>
        <dbReference type="ARBA" id="ARBA00022884"/>
    </source>
</evidence>
<dbReference type="GO" id="GO:0000932">
    <property type="term" value="C:P-body"/>
    <property type="evidence" value="ECO:0007669"/>
    <property type="project" value="TreeGrafter"/>
</dbReference>
<evidence type="ECO:0000256" key="2">
    <source>
        <dbReference type="ARBA" id="ARBA00004496"/>
    </source>
</evidence>
<feature type="region of interest" description="Disordered" evidence="9">
    <location>
        <begin position="742"/>
        <end position="779"/>
    </location>
</feature>
<gene>
    <name evidence="11" type="ORF">BC938DRAFT_482429</name>
</gene>
<reference evidence="11 12" key="1">
    <citation type="journal article" date="2018" name="New Phytol.">
        <title>Phylogenomics of Endogonaceae and evolution of mycorrhizas within Mucoromycota.</title>
        <authorList>
            <person name="Chang Y."/>
            <person name="Desiro A."/>
            <person name="Na H."/>
            <person name="Sandor L."/>
            <person name="Lipzen A."/>
            <person name="Clum A."/>
            <person name="Barry K."/>
            <person name="Grigoriev I.V."/>
            <person name="Martin F.M."/>
            <person name="Stajich J.E."/>
            <person name="Smith M.E."/>
            <person name="Bonito G."/>
            <person name="Spatafora J.W."/>
        </authorList>
    </citation>
    <scope>NUCLEOTIDE SEQUENCE [LARGE SCALE GENOMIC DNA]</scope>
    <source>
        <strain evidence="11 12">AD002</strain>
    </source>
</reference>
<dbReference type="GO" id="GO:0003723">
    <property type="term" value="F:RNA binding"/>
    <property type="evidence" value="ECO:0007669"/>
    <property type="project" value="UniProtKB-KW"/>
</dbReference>
<accession>A0A433QE19</accession>
<name>A0A433QE19_9FUNG</name>
<feature type="compositionally biased region" description="Low complexity" evidence="9">
    <location>
        <begin position="605"/>
        <end position="617"/>
    </location>
</feature>